<dbReference type="PIRSF" id="PIRSF000388">
    <property type="entry name" value="Pantoate_hydroxy_MeTrfase"/>
    <property type="match status" value="1"/>
</dbReference>
<sequence length="270" mass="29060">MTLPKLNEMAANGEKIAMLTCYDATFAKLMAYAGVDILLVGDSLGMVLQGAENTLNVSMHHMTYHTKSVAAGAPNSLIIADMPVGSYEHDNEAAYKNAEWLIRSGAQMVKFEGGGDRIETARYLIERGIPVCAHLGFTPQSVNQLGGYKIQGKTEESAHQIMQDAIDMSNAGVSMMVLEMVPATLAKQITDSIKALTIGIGAGVDCDGQVLVIQDVLGIYNGVASKHPSEFKAPRFVKNFLSDTNSVQQAVSNYVKAVKDKTFPAPEHSY</sequence>
<reference evidence="11 12" key="1">
    <citation type="submission" date="2018-02" db="EMBL/GenBank/DDBJ databases">
        <title>A novel lanthanide dependent methylotroph, Methylotenera sp. La3113.</title>
        <authorList>
            <person name="Lv H."/>
            <person name="Tani A."/>
        </authorList>
    </citation>
    <scope>NUCLEOTIDE SEQUENCE [LARGE SCALE GENOMIC DNA]</scope>
    <source>
        <strain evidence="11 12">La3113</strain>
    </source>
</reference>
<keyword evidence="7 10" id="KW-0479">Metal-binding</keyword>
<dbReference type="HAMAP" id="MF_00156">
    <property type="entry name" value="PanB"/>
    <property type="match status" value="1"/>
</dbReference>
<evidence type="ECO:0000313" key="12">
    <source>
        <dbReference type="Proteomes" id="UP000297706"/>
    </source>
</evidence>
<keyword evidence="7 10" id="KW-0460">Magnesium</keyword>
<dbReference type="InterPro" id="IPR003700">
    <property type="entry name" value="Pantoate_hydroxy_MeTrfase"/>
</dbReference>
<gene>
    <name evidence="7 11" type="primary">panB</name>
    <name evidence="11" type="ORF">C3Y98_10435</name>
</gene>
<feature type="binding site" evidence="7 10">
    <location>
        <position position="42"/>
    </location>
    <ligand>
        <name>Mg(2+)</name>
        <dbReference type="ChEBI" id="CHEBI:18420"/>
    </ligand>
</feature>
<dbReference type="OrthoDB" id="9781789at2"/>
<comment type="catalytic activity">
    <reaction evidence="7">
        <text>(6R)-5,10-methylene-5,6,7,8-tetrahydrofolate + 3-methyl-2-oxobutanoate + H2O = 2-dehydropantoate + (6S)-5,6,7,8-tetrahydrofolate</text>
        <dbReference type="Rhea" id="RHEA:11824"/>
        <dbReference type="ChEBI" id="CHEBI:11561"/>
        <dbReference type="ChEBI" id="CHEBI:11851"/>
        <dbReference type="ChEBI" id="CHEBI:15377"/>
        <dbReference type="ChEBI" id="CHEBI:15636"/>
        <dbReference type="ChEBI" id="CHEBI:57453"/>
        <dbReference type="EC" id="2.1.2.11"/>
    </reaction>
</comment>
<evidence type="ECO:0000313" key="11">
    <source>
        <dbReference type="EMBL" id="TFW70285.1"/>
    </source>
</evidence>
<keyword evidence="11" id="KW-0489">Methyltransferase</keyword>
<feature type="binding site" evidence="7 10">
    <location>
        <position position="81"/>
    </location>
    <ligand>
        <name>Mg(2+)</name>
        <dbReference type="ChEBI" id="CHEBI:18420"/>
    </ligand>
</feature>
<evidence type="ECO:0000256" key="7">
    <source>
        <dbReference type="HAMAP-Rule" id="MF_00156"/>
    </source>
</evidence>
<evidence type="ECO:0000256" key="3">
    <source>
        <dbReference type="ARBA" id="ARBA00011424"/>
    </source>
</evidence>
<dbReference type="UniPathway" id="UPA00028">
    <property type="reaction ID" value="UER00003"/>
</dbReference>
<dbReference type="InterPro" id="IPR040442">
    <property type="entry name" value="Pyrv_kinase-like_dom_sf"/>
</dbReference>
<dbReference type="FunFam" id="3.20.20.60:FF:000003">
    <property type="entry name" value="3-methyl-2-oxobutanoate hydroxymethyltransferase"/>
    <property type="match status" value="1"/>
</dbReference>
<feature type="binding site" evidence="7 9">
    <location>
        <position position="81"/>
    </location>
    <ligand>
        <name>3-methyl-2-oxobutanoate</name>
        <dbReference type="ChEBI" id="CHEBI:11851"/>
    </ligand>
</feature>
<evidence type="ECO:0000256" key="8">
    <source>
        <dbReference type="PIRSR" id="PIRSR000388-1"/>
    </source>
</evidence>
<evidence type="ECO:0000256" key="1">
    <source>
        <dbReference type="ARBA" id="ARBA00005033"/>
    </source>
</evidence>
<dbReference type="CDD" id="cd06557">
    <property type="entry name" value="KPHMT-like"/>
    <property type="match status" value="1"/>
</dbReference>
<dbReference type="GO" id="GO:0003864">
    <property type="term" value="F:3-methyl-2-oxobutanoate hydroxymethyltransferase activity"/>
    <property type="evidence" value="ECO:0007669"/>
    <property type="project" value="UniProtKB-UniRule"/>
</dbReference>
<evidence type="ECO:0000256" key="5">
    <source>
        <dbReference type="ARBA" id="ARBA00022679"/>
    </source>
</evidence>
<comment type="similarity">
    <text evidence="2 7">Belongs to the PanB family.</text>
</comment>
<dbReference type="PANTHER" id="PTHR20881">
    <property type="entry name" value="3-METHYL-2-OXOBUTANOATE HYDROXYMETHYLTRANSFERASE"/>
    <property type="match status" value="1"/>
</dbReference>
<comment type="subcellular location">
    <subcellularLocation>
        <location evidence="7">Cytoplasm</location>
    </subcellularLocation>
</comment>
<feature type="binding site" evidence="7 9">
    <location>
        <begin position="42"/>
        <end position="43"/>
    </location>
    <ligand>
        <name>3-methyl-2-oxobutanoate</name>
        <dbReference type="ChEBI" id="CHEBI:11851"/>
    </ligand>
</feature>
<dbReference type="EMBL" id="PQVH01000013">
    <property type="protein sequence ID" value="TFW70285.1"/>
    <property type="molecule type" value="Genomic_DNA"/>
</dbReference>
<keyword evidence="12" id="KW-1185">Reference proteome</keyword>
<accession>A0A4Y9VPL2</accession>
<evidence type="ECO:0000256" key="10">
    <source>
        <dbReference type="PIRSR" id="PIRSR000388-3"/>
    </source>
</evidence>
<dbReference type="GO" id="GO:0005737">
    <property type="term" value="C:cytoplasm"/>
    <property type="evidence" value="ECO:0007669"/>
    <property type="project" value="UniProtKB-SubCell"/>
</dbReference>
<dbReference type="Pfam" id="PF02548">
    <property type="entry name" value="Pantoate_transf"/>
    <property type="match status" value="1"/>
</dbReference>
<feature type="binding site" evidence="7 9">
    <location>
        <position position="110"/>
    </location>
    <ligand>
        <name>3-methyl-2-oxobutanoate</name>
        <dbReference type="ChEBI" id="CHEBI:11851"/>
    </ligand>
</feature>
<comment type="cofactor">
    <cofactor evidence="7 10">
        <name>Mg(2+)</name>
        <dbReference type="ChEBI" id="CHEBI:18420"/>
    </cofactor>
    <text evidence="7 10">Binds 1 Mg(2+) ion per subunit.</text>
</comment>
<dbReference type="NCBIfam" id="TIGR00222">
    <property type="entry name" value="panB"/>
    <property type="match status" value="1"/>
</dbReference>
<dbReference type="GO" id="GO:0008168">
    <property type="term" value="F:methyltransferase activity"/>
    <property type="evidence" value="ECO:0007669"/>
    <property type="project" value="UniProtKB-KW"/>
</dbReference>
<feature type="active site" description="Proton acceptor" evidence="7 8">
    <location>
        <position position="179"/>
    </location>
</feature>
<protein>
    <recommendedName>
        <fullName evidence="7">3-methyl-2-oxobutanoate hydroxymethyltransferase</fullName>
        <ecNumber evidence="7">2.1.2.11</ecNumber>
    </recommendedName>
    <alternativeName>
        <fullName evidence="7">Ketopantoate hydroxymethyltransferase</fullName>
        <shortName evidence="7">KPHMT</shortName>
    </alternativeName>
</protein>
<dbReference type="RefSeq" id="WP_135278529.1">
    <property type="nucleotide sequence ID" value="NZ_PQVH01000013.1"/>
</dbReference>
<feature type="binding site" evidence="7 10">
    <location>
        <position position="112"/>
    </location>
    <ligand>
        <name>Mg(2+)</name>
        <dbReference type="ChEBI" id="CHEBI:18420"/>
    </ligand>
</feature>
<dbReference type="GO" id="GO:0000287">
    <property type="term" value="F:magnesium ion binding"/>
    <property type="evidence" value="ECO:0007669"/>
    <property type="project" value="TreeGrafter"/>
</dbReference>
<dbReference type="AlphaFoldDB" id="A0A4Y9VPL2"/>
<dbReference type="EC" id="2.1.2.11" evidence="7"/>
<comment type="function">
    <text evidence="6 7">Catalyzes the reversible reaction in which hydroxymethyl group from 5,10-methylenetetrahydrofolate is transferred onto alpha-ketoisovalerate to form ketopantoate.</text>
</comment>
<organism evidence="11 12">
    <name type="scientific">Methylotenera oryzisoli</name>
    <dbReference type="NCBI Taxonomy" id="2080758"/>
    <lineage>
        <taxon>Bacteria</taxon>
        <taxon>Pseudomonadati</taxon>
        <taxon>Pseudomonadota</taxon>
        <taxon>Betaproteobacteria</taxon>
        <taxon>Nitrosomonadales</taxon>
        <taxon>Methylophilaceae</taxon>
        <taxon>Methylotenera</taxon>
    </lineage>
</organism>
<proteinExistence type="inferred from homology"/>
<dbReference type="Proteomes" id="UP000297706">
    <property type="component" value="Unassembled WGS sequence"/>
</dbReference>
<keyword evidence="7" id="KW-0963">Cytoplasm</keyword>
<dbReference type="InterPro" id="IPR015813">
    <property type="entry name" value="Pyrv/PenolPyrv_kinase-like_dom"/>
</dbReference>
<dbReference type="SUPFAM" id="SSF51621">
    <property type="entry name" value="Phosphoenolpyruvate/pyruvate domain"/>
    <property type="match status" value="1"/>
</dbReference>
<evidence type="ECO:0000256" key="6">
    <source>
        <dbReference type="ARBA" id="ARBA00056497"/>
    </source>
</evidence>
<name>A0A4Y9VPL2_9PROT</name>
<keyword evidence="5 7" id="KW-0808">Transferase</keyword>
<dbReference type="Gene3D" id="3.20.20.60">
    <property type="entry name" value="Phosphoenolpyruvate-binding domains"/>
    <property type="match status" value="1"/>
</dbReference>
<dbReference type="NCBIfam" id="NF001452">
    <property type="entry name" value="PRK00311.1"/>
    <property type="match status" value="1"/>
</dbReference>
<comment type="caution">
    <text evidence="11">The sequence shown here is derived from an EMBL/GenBank/DDBJ whole genome shotgun (WGS) entry which is preliminary data.</text>
</comment>
<evidence type="ECO:0000256" key="9">
    <source>
        <dbReference type="PIRSR" id="PIRSR000388-2"/>
    </source>
</evidence>
<evidence type="ECO:0000256" key="4">
    <source>
        <dbReference type="ARBA" id="ARBA00022655"/>
    </source>
</evidence>
<comment type="subunit">
    <text evidence="3 7">Homodecamer; pentamer of dimers.</text>
</comment>
<dbReference type="GO" id="GO:0015940">
    <property type="term" value="P:pantothenate biosynthetic process"/>
    <property type="evidence" value="ECO:0007669"/>
    <property type="project" value="UniProtKB-UniRule"/>
</dbReference>
<comment type="pathway">
    <text evidence="1 7">Cofactor biosynthesis; (R)-pantothenate biosynthesis; (R)-pantoate from 3-methyl-2-oxobutanoate: step 1/2.</text>
</comment>
<dbReference type="PANTHER" id="PTHR20881:SF0">
    <property type="entry name" value="3-METHYL-2-OXOBUTANOATE HYDROXYMETHYLTRANSFERASE"/>
    <property type="match status" value="1"/>
</dbReference>
<evidence type="ECO:0000256" key="2">
    <source>
        <dbReference type="ARBA" id="ARBA00008676"/>
    </source>
</evidence>
<keyword evidence="4 7" id="KW-0566">Pantothenate biosynthesis</keyword>
<dbReference type="GO" id="GO:0032259">
    <property type="term" value="P:methylation"/>
    <property type="evidence" value="ECO:0007669"/>
    <property type="project" value="UniProtKB-KW"/>
</dbReference>